<dbReference type="AlphaFoldDB" id="A0A1B0DQ06"/>
<dbReference type="VEuPathDB" id="VectorBase:PPAI010596"/>
<evidence type="ECO:0000313" key="1">
    <source>
        <dbReference type="EnsemblMetazoa" id="PPAI010596-PA"/>
    </source>
</evidence>
<accession>A0A1B0DQ06</accession>
<proteinExistence type="predicted"/>
<reference evidence="1" key="1">
    <citation type="submission" date="2022-08" db="UniProtKB">
        <authorList>
            <consortium name="EnsemblMetazoa"/>
        </authorList>
    </citation>
    <scope>IDENTIFICATION</scope>
    <source>
        <strain evidence="1">Israel</strain>
    </source>
</reference>
<protein>
    <submittedName>
        <fullName evidence="1">Uncharacterized protein</fullName>
    </submittedName>
</protein>
<sequence length="96" mass="11147">MKCSFALLLLCFFLVFFTVLDAFTISSLKLEPREHVEDITNKDLPVKRETNGPQPRTIFELFNSILDMFQSLTSSATTAEKSRIIRNTEYEWRPVV</sequence>
<keyword evidence="2" id="KW-1185">Reference proteome</keyword>
<dbReference type="EMBL" id="AJVK01018709">
    <property type="status" value="NOT_ANNOTATED_CDS"/>
    <property type="molecule type" value="Genomic_DNA"/>
</dbReference>
<organism evidence="1 2">
    <name type="scientific">Phlebotomus papatasi</name>
    <name type="common">Sandfly</name>
    <dbReference type="NCBI Taxonomy" id="29031"/>
    <lineage>
        <taxon>Eukaryota</taxon>
        <taxon>Metazoa</taxon>
        <taxon>Ecdysozoa</taxon>
        <taxon>Arthropoda</taxon>
        <taxon>Hexapoda</taxon>
        <taxon>Insecta</taxon>
        <taxon>Pterygota</taxon>
        <taxon>Neoptera</taxon>
        <taxon>Endopterygota</taxon>
        <taxon>Diptera</taxon>
        <taxon>Nematocera</taxon>
        <taxon>Psychodoidea</taxon>
        <taxon>Psychodidae</taxon>
        <taxon>Phlebotomus</taxon>
        <taxon>Phlebotomus</taxon>
    </lineage>
</organism>
<evidence type="ECO:0000313" key="2">
    <source>
        <dbReference type="Proteomes" id="UP000092462"/>
    </source>
</evidence>
<dbReference type="Proteomes" id="UP000092462">
    <property type="component" value="Unassembled WGS sequence"/>
</dbReference>
<dbReference type="EnsemblMetazoa" id="PPAI010596-RA">
    <property type="protein sequence ID" value="PPAI010596-PA"/>
    <property type="gene ID" value="PPAI010596"/>
</dbReference>
<name>A0A1B0DQ06_PHLPP</name>